<feature type="compositionally biased region" description="Polar residues" evidence="1">
    <location>
        <begin position="1"/>
        <end position="20"/>
    </location>
</feature>
<feature type="region of interest" description="Disordered" evidence="1">
    <location>
        <begin position="1"/>
        <end position="21"/>
    </location>
</feature>
<dbReference type="PANTHER" id="PTHR28136:SF1">
    <property type="entry name" value="NUCLEUS EXPORT PROTEIN BRL1"/>
    <property type="match status" value="1"/>
</dbReference>
<dbReference type="AlphaFoldDB" id="A0A1B2JGQ1"/>
<dbReference type="GO" id="GO:0006998">
    <property type="term" value="P:nuclear envelope organization"/>
    <property type="evidence" value="ECO:0007669"/>
    <property type="project" value="InterPro"/>
</dbReference>
<dbReference type="InterPro" id="IPR040202">
    <property type="entry name" value="Brl1/Brr6"/>
</dbReference>
<keyword evidence="2" id="KW-1133">Transmembrane helix</keyword>
<name>A0A1B2JGQ1_PICPA</name>
<evidence type="ECO:0000256" key="1">
    <source>
        <dbReference type="SAM" id="MobiDB-lite"/>
    </source>
</evidence>
<feature type="compositionally biased region" description="Polar residues" evidence="1">
    <location>
        <begin position="43"/>
        <end position="59"/>
    </location>
</feature>
<evidence type="ECO:0000256" key="2">
    <source>
        <dbReference type="SAM" id="Phobius"/>
    </source>
</evidence>
<dbReference type="OrthoDB" id="5961at2759"/>
<feature type="domain" description="Brl1/Brr6" evidence="3">
    <location>
        <begin position="175"/>
        <end position="308"/>
    </location>
</feature>
<sequence>MIPLRKNSQLESESDTTQLGDGNYIKEANIYSDRDVIPEKFTVGQNQTDHEPNNGSKTLYTKHSKSSSIGISTPENPSIKPSLIESSSCGKSENPVKAANALFDNPESPNVHLPFHTEKLPLNGSSMNKLIDGSEKYHISDNLHPKGHPLHTSSPKSKDSIVQRILSNPNTPYVLSLYLQLFFNILLISIIGYFVYSFVSTVRADVEHKIEDYAIDVLQEISVCSREYIRNNCDPSKRVPALEKSCLAWEKCMNRDPALVGRAKLGAETFAEIIDGFVKPISWKTIFFLLLLFLGSLILANTTFGSYRKMTSTSLGHSDTR</sequence>
<evidence type="ECO:0000259" key="3">
    <source>
        <dbReference type="SMART" id="SM01042"/>
    </source>
</evidence>
<dbReference type="Pfam" id="PF10104">
    <property type="entry name" value="Brr6_like_C_C"/>
    <property type="match status" value="1"/>
</dbReference>
<accession>A0A1B2JGQ1</accession>
<keyword evidence="2" id="KW-0812">Transmembrane</keyword>
<dbReference type="GO" id="GO:0031965">
    <property type="term" value="C:nuclear membrane"/>
    <property type="evidence" value="ECO:0007669"/>
    <property type="project" value="InterPro"/>
</dbReference>
<evidence type="ECO:0000313" key="4">
    <source>
        <dbReference type="EMBL" id="ANZ77219.1"/>
    </source>
</evidence>
<feature type="compositionally biased region" description="Polar residues" evidence="1">
    <location>
        <begin position="66"/>
        <end position="76"/>
    </location>
</feature>
<dbReference type="SMART" id="SM01042">
    <property type="entry name" value="Brr6_like_C_C"/>
    <property type="match status" value="1"/>
</dbReference>
<dbReference type="EMBL" id="CP014586">
    <property type="protein sequence ID" value="ANZ77219.1"/>
    <property type="molecule type" value="Genomic_DNA"/>
</dbReference>
<dbReference type="PANTHER" id="PTHR28136">
    <property type="entry name" value="NUCLEUS EXPORT PROTEIN BRR6"/>
    <property type="match status" value="1"/>
</dbReference>
<gene>
    <name evidence="4" type="ORF">ATY40_BA7504166</name>
</gene>
<reference evidence="4 5" key="1">
    <citation type="submission" date="2016-02" db="EMBL/GenBank/DDBJ databases">
        <title>Comparative genomic and transcriptomic foundation for Pichia pastoris.</title>
        <authorList>
            <person name="Love K.R."/>
            <person name="Shah K.A."/>
            <person name="Whittaker C.A."/>
            <person name="Wu J."/>
            <person name="Bartlett M.C."/>
            <person name="Ma D."/>
            <person name="Leeson R.L."/>
            <person name="Priest M."/>
            <person name="Young S.K."/>
            <person name="Love J.C."/>
        </authorList>
    </citation>
    <scope>NUCLEOTIDE SEQUENCE [LARGE SCALE GENOMIC DNA]</scope>
    <source>
        <strain evidence="4 5">ATCC 28485</strain>
    </source>
</reference>
<feature type="region of interest" description="Disordered" evidence="1">
    <location>
        <begin position="43"/>
        <end position="91"/>
    </location>
</feature>
<keyword evidence="5" id="KW-1185">Reference proteome</keyword>
<keyword evidence="2" id="KW-0472">Membrane</keyword>
<protein>
    <submittedName>
        <fullName evidence="4">BA75_04166T0</fullName>
    </submittedName>
</protein>
<organism evidence="4 5">
    <name type="scientific">Komagataella pastoris</name>
    <name type="common">Yeast</name>
    <name type="synonym">Pichia pastoris</name>
    <dbReference type="NCBI Taxonomy" id="4922"/>
    <lineage>
        <taxon>Eukaryota</taxon>
        <taxon>Fungi</taxon>
        <taxon>Dikarya</taxon>
        <taxon>Ascomycota</taxon>
        <taxon>Saccharomycotina</taxon>
        <taxon>Pichiomycetes</taxon>
        <taxon>Pichiales</taxon>
        <taxon>Pichiaceae</taxon>
        <taxon>Komagataella</taxon>
    </lineage>
</organism>
<evidence type="ECO:0000313" key="5">
    <source>
        <dbReference type="Proteomes" id="UP000094565"/>
    </source>
</evidence>
<dbReference type="Proteomes" id="UP000094565">
    <property type="component" value="Chromosome 3"/>
</dbReference>
<feature type="transmembrane region" description="Helical" evidence="2">
    <location>
        <begin position="173"/>
        <end position="196"/>
    </location>
</feature>
<proteinExistence type="predicted"/>
<dbReference type="GO" id="GO:0055088">
    <property type="term" value="P:lipid homeostasis"/>
    <property type="evidence" value="ECO:0007669"/>
    <property type="project" value="InterPro"/>
</dbReference>
<feature type="transmembrane region" description="Helical" evidence="2">
    <location>
        <begin position="286"/>
        <end position="304"/>
    </location>
</feature>
<dbReference type="InterPro" id="IPR018767">
    <property type="entry name" value="Brl1/Brr6_dom"/>
</dbReference>